<evidence type="ECO:0000256" key="4">
    <source>
        <dbReference type="ARBA" id="ARBA00022827"/>
    </source>
</evidence>
<dbReference type="AlphaFoldDB" id="A0A381YRX7"/>
<dbReference type="InterPro" id="IPR007867">
    <property type="entry name" value="GMC_OxRtase_C"/>
</dbReference>
<comment type="cofactor">
    <cofactor evidence="1">
        <name>FAD</name>
        <dbReference type="ChEBI" id="CHEBI:57692"/>
    </cofactor>
</comment>
<dbReference type="InterPro" id="IPR000172">
    <property type="entry name" value="GMC_OxRdtase_N"/>
</dbReference>
<dbReference type="PANTHER" id="PTHR42784">
    <property type="entry name" value="PYRANOSE 2-OXIDASE"/>
    <property type="match status" value="1"/>
</dbReference>
<dbReference type="GO" id="GO:0050660">
    <property type="term" value="F:flavin adenine dinucleotide binding"/>
    <property type="evidence" value="ECO:0007669"/>
    <property type="project" value="InterPro"/>
</dbReference>
<evidence type="ECO:0000259" key="7">
    <source>
        <dbReference type="Pfam" id="PF05199"/>
    </source>
</evidence>
<evidence type="ECO:0000256" key="2">
    <source>
        <dbReference type="ARBA" id="ARBA00010790"/>
    </source>
</evidence>
<protein>
    <recommendedName>
        <fullName evidence="9">Glucose-methanol-choline oxidoreductase C-terminal domain-containing protein</fullName>
    </recommendedName>
</protein>
<feature type="domain" description="Glucose-methanol-choline oxidoreductase C-terminal" evidence="7">
    <location>
        <begin position="419"/>
        <end position="538"/>
    </location>
</feature>
<evidence type="ECO:0008006" key="9">
    <source>
        <dbReference type="Google" id="ProtNLM"/>
    </source>
</evidence>
<keyword evidence="5" id="KW-0560">Oxidoreductase</keyword>
<dbReference type="SUPFAM" id="SSF51905">
    <property type="entry name" value="FAD/NAD(P)-binding domain"/>
    <property type="match status" value="1"/>
</dbReference>
<evidence type="ECO:0000313" key="8">
    <source>
        <dbReference type="EMBL" id="SVA79372.1"/>
    </source>
</evidence>
<dbReference type="InterPro" id="IPR036188">
    <property type="entry name" value="FAD/NAD-bd_sf"/>
</dbReference>
<comment type="similarity">
    <text evidence="2">Belongs to the GMC oxidoreductase family.</text>
</comment>
<keyword evidence="4" id="KW-0274">FAD</keyword>
<feature type="domain" description="Glucose-methanol-choline oxidoreductase N-terminal" evidence="6">
    <location>
        <begin position="182"/>
        <end position="322"/>
    </location>
</feature>
<proteinExistence type="inferred from homology"/>
<accession>A0A381YRX7</accession>
<dbReference type="GO" id="GO:0016614">
    <property type="term" value="F:oxidoreductase activity, acting on CH-OH group of donors"/>
    <property type="evidence" value="ECO:0007669"/>
    <property type="project" value="InterPro"/>
</dbReference>
<evidence type="ECO:0000256" key="3">
    <source>
        <dbReference type="ARBA" id="ARBA00022630"/>
    </source>
</evidence>
<sequence>MGAVGGVAALPLTRAGLNVIGLEAGTWMSNRDFAPDELRNNIRGWPHAVQKANQEIPVHRRNASSPDNPRPVVHPMMNAVGGTSLHYWGQSWRLNPWDFKVVSETTRRYGASRIPRGSTIEDWPFGLETLEPYYDKVEYEIGVSGQAGNLNGKIDSRGNIFEGPRQRAYPMPPLRGTGFTELMATAAKRLGWHPFPGPAAVNSQPYQGRSACVYHGFCSRGGCHVDAKNSTAVSTIPKAQTTGNLTVMPQAHVTTINVDTEGQVSGVTYLKDGHTYVQPADVVLLATYTYENVRTLLLSTSGPYPNGLSNNHGQVGKHFFSHNMGAGVLALFPSNLNNWYGLPAQGIAVDDWADDNIDHSDLDFIGGGNLWIYTERRPIQAARMPTFGLAPRWGSQWKSFLQTNADRWATTYIQKTTLPYDDNYLDLHPFVKDPLGFPVCRITADFKDNERRVATLMQDKMTEWFMEAGAIKTIRQPIGTMRVATHAYGGTRMGDDSDTNVVDRWGFSHEAPNLGILGASVMGTSGARNPTLTAQALAWRTAEHLIANWSSITD</sequence>
<dbReference type="InterPro" id="IPR051473">
    <property type="entry name" value="P2Ox-like"/>
</dbReference>
<dbReference type="SUPFAM" id="SSF54373">
    <property type="entry name" value="FAD-linked reductases, C-terminal domain"/>
    <property type="match status" value="1"/>
</dbReference>
<evidence type="ECO:0000259" key="6">
    <source>
        <dbReference type="Pfam" id="PF00732"/>
    </source>
</evidence>
<dbReference type="EMBL" id="UINC01018826">
    <property type="protein sequence ID" value="SVA79372.1"/>
    <property type="molecule type" value="Genomic_DNA"/>
</dbReference>
<evidence type="ECO:0000256" key="1">
    <source>
        <dbReference type="ARBA" id="ARBA00001974"/>
    </source>
</evidence>
<name>A0A381YRX7_9ZZZZ</name>
<dbReference type="Pfam" id="PF00732">
    <property type="entry name" value="GMC_oxred_N"/>
    <property type="match status" value="1"/>
</dbReference>
<dbReference type="PANTHER" id="PTHR42784:SF1">
    <property type="entry name" value="PYRANOSE 2-OXIDASE"/>
    <property type="match status" value="1"/>
</dbReference>
<reference evidence="8" key="1">
    <citation type="submission" date="2018-05" db="EMBL/GenBank/DDBJ databases">
        <authorList>
            <person name="Lanie J.A."/>
            <person name="Ng W.-L."/>
            <person name="Kazmierczak K.M."/>
            <person name="Andrzejewski T.M."/>
            <person name="Davidsen T.M."/>
            <person name="Wayne K.J."/>
            <person name="Tettelin H."/>
            <person name="Glass J.I."/>
            <person name="Rusch D."/>
            <person name="Podicherti R."/>
            <person name="Tsui H.-C.T."/>
            <person name="Winkler M.E."/>
        </authorList>
    </citation>
    <scope>NUCLEOTIDE SEQUENCE</scope>
</reference>
<evidence type="ECO:0000256" key="5">
    <source>
        <dbReference type="ARBA" id="ARBA00023002"/>
    </source>
</evidence>
<dbReference type="Gene3D" id="3.50.50.60">
    <property type="entry name" value="FAD/NAD(P)-binding domain"/>
    <property type="match status" value="2"/>
</dbReference>
<keyword evidence="3" id="KW-0285">Flavoprotein</keyword>
<gene>
    <name evidence="8" type="ORF">METZ01_LOCUS132226</name>
</gene>
<dbReference type="Pfam" id="PF05199">
    <property type="entry name" value="GMC_oxred_C"/>
    <property type="match status" value="1"/>
</dbReference>
<organism evidence="8">
    <name type="scientific">marine metagenome</name>
    <dbReference type="NCBI Taxonomy" id="408172"/>
    <lineage>
        <taxon>unclassified sequences</taxon>
        <taxon>metagenomes</taxon>
        <taxon>ecological metagenomes</taxon>
    </lineage>
</organism>